<keyword evidence="3" id="KW-1003">Cell membrane</keyword>
<dbReference type="GO" id="GO:0022857">
    <property type="term" value="F:transmembrane transporter activity"/>
    <property type="evidence" value="ECO:0007669"/>
    <property type="project" value="UniProtKB-ARBA"/>
</dbReference>
<keyword evidence="6" id="KW-0547">Nucleotide-binding</keyword>
<keyword evidence="13" id="KW-0378">Hydrolase</keyword>
<dbReference type="GO" id="GO:0016887">
    <property type="term" value="F:ATP hydrolysis activity"/>
    <property type="evidence" value="ECO:0007669"/>
    <property type="project" value="InterPro"/>
</dbReference>
<keyword evidence="9 11" id="KW-0472">Membrane</keyword>
<dbReference type="PROSITE" id="PS00211">
    <property type="entry name" value="ABC_TRANSPORTER_1"/>
    <property type="match status" value="1"/>
</dbReference>
<evidence type="ECO:0000256" key="10">
    <source>
        <dbReference type="ARBA" id="ARBA00038388"/>
    </source>
</evidence>
<feature type="transmembrane region" description="Helical" evidence="11">
    <location>
        <begin position="622"/>
        <end position="642"/>
    </location>
</feature>
<evidence type="ECO:0000256" key="11">
    <source>
        <dbReference type="SAM" id="Phobius"/>
    </source>
</evidence>
<dbReference type="RefSeq" id="WP_106059312.1">
    <property type="nucleotide sequence ID" value="NZ_PVXQ01000010.1"/>
</dbReference>
<evidence type="ECO:0000313" key="14">
    <source>
        <dbReference type="Proteomes" id="UP000239471"/>
    </source>
</evidence>
<dbReference type="Proteomes" id="UP000239471">
    <property type="component" value="Unassembled WGS sequence"/>
</dbReference>
<evidence type="ECO:0000256" key="1">
    <source>
        <dbReference type="ARBA" id="ARBA00004429"/>
    </source>
</evidence>
<dbReference type="CDD" id="cd03255">
    <property type="entry name" value="ABC_MJ0796_LolCDE_FtsE"/>
    <property type="match status" value="1"/>
</dbReference>
<dbReference type="InterPro" id="IPR003439">
    <property type="entry name" value="ABC_transporter-like_ATP-bd"/>
</dbReference>
<dbReference type="Pfam" id="PF00005">
    <property type="entry name" value="ABC_tran"/>
    <property type="match status" value="1"/>
</dbReference>
<dbReference type="Gene3D" id="3.40.50.300">
    <property type="entry name" value="P-loop containing nucleotide triphosphate hydrolases"/>
    <property type="match status" value="1"/>
</dbReference>
<evidence type="ECO:0000256" key="7">
    <source>
        <dbReference type="ARBA" id="ARBA00022840"/>
    </source>
</evidence>
<name>A0A2T0BGX2_9CLOT</name>
<keyword evidence="14" id="KW-1185">Reference proteome</keyword>
<dbReference type="GO" id="GO:0098796">
    <property type="term" value="C:membrane protein complex"/>
    <property type="evidence" value="ECO:0007669"/>
    <property type="project" value="UniProtKB-ARBA"/>
</dbReference>
<dbReference type="GO" id="GO:0005886">
    <property type="term" value="C:plasma membrane"/>
    <property type="evidence" value="ECO:0007669"/>
    <property type="project" value="UniProtKB-SubCell"/>
</dbReference>
<feature type="transmembrane region" description="Helical" evidence="11">
    <location>
        <begin position="527"/>
        <end position="556"/>
    </location>
</feature>
<comment type="subcellular location">
    <subcellularLocation>
        <location evidence="1">Cell inner membrane</location>
        <topology evidence="1">Multi-pass membrane protein</topology>
    </subcellularLocation>
</comment>
<dbReference type="AlphaFoldDB" id="A0A2T0BGX2"/>
<dbReference type="PROSITE" id="PS50893">
    <property type="entry name" value="ABC_TRANSPORTER_2"/>
    <property type="match status" value="1"/>
</dbReference>
<evidence type="ECO:0000256" key="2">
    <source>
        <dbReference type="ARBA" id="ARBA00022448"/>
    </source>
</evidence>
<dbReference type="SMART" id="SM00382">
    <property type="entry name" value="AAA"/>
    <property type="match status" value="1"/>
</dbReference>
<evidence type="ECO:0000256" key="5">
    <source>
        <dbReference type="ARBA" id="ARBA00022692"/>
    </source>
</evidence>
<reference evidence="13 14" key="1">
    <citation type="submission" date="2018-03" db="EMBL/GenBank/DDBJ databases">
        <title>Genome sequence of Clostridium vincentii DSM 10228.</title>
        <authorList>
            <person name="Poehlein A."/>
            <person name="Daniel R."/>
        </authorList>
    </citation>
    <scope>NUCLEOTIDE SEQUENCE [LARGE SCALE GENOMIC DNA]</scope>
    <source>
        <strain evidence="13 14">DSM 10228</strain>
    </source>
</reference>
<dbReference type="PANTHER" id="PTHR42798">
    <property type="entry name" value="LIPOPROTEIN-RELEASING SYSTEM ATP-BINDING PROTEIN LOLD"/>
    <property type="match status" value="1"/>
</dbReference>
<evidence type="ECO:0000256" key="9">
    <source>
        <dbReference type="ARBA" id="ARBA00023136"/>
    </source>
</evidence>
<proteinExistence type="inferred from homology"/>
<evidence type="ECO:0000259" key="12">
    <source>
        <dbReference type="PROSITE" id="PS50893"/>
    </source>
</evidence>
<sequence>MHLLELKNINKSYKLSGKEEFKALINVNLSFDKGELVSVIGESGSGKSTLMNLIGGLDSNYSGGLFASGKDIGNFRKKELDKYRKNKVGFVFQSFNLISHLSVLDNVTIAMTLSNVKKKDRIEYAKKILTEFGLRDHMDKKPNALSGGQKQRVAIARALINNPEVIIADEPTGSLDSKTSMQVLEILKGIAQRGKLVIMVTHSEKVAALSSRVIKISDGKIIDDKKVFALEKNSDIDKVDKEEAKLNKKRQNLNFISAIKLALINMREKLVRNIFISIGASIGIMSVILMLSLGSGVKAYFNKTMNSYVNPLVIEVNMPSNDEETVDLDIATIEKPTINPQSSFKEEDIQRLAEIENVSSVEKGFTAISMGTNSLKYDGKSSGLMRTSTISSNITASNVEEGALPKDGEVLINKSVSDNLGGEVVGKTVTLNMFVNQKMVKKEFVVSGIYATAGGDLTAVMKSVFLNYLDLEKLYSENSSELKSNVMYINTDKAEYTDSIKEKVKELGYTGSSQEQMSEMFNEMISILTYVLAGIAAISLVVSTIMIVVVMYISVVERTKEIGIIKAIGARQKDIRRIFVCEAFLIGVFSGILGISLAFILMKGINIVSTRIFDINLVLIQNSYIVFGLSVSIVISTIAGVLPANKAAKLDPVESLRRE</sequence>
<keyword evidence="2" id="KW-0813">Transport</keyword>
<dbReference type="InterPro" id="IPR003838">
    <property type="entry name" value="ABC3_permease_C"/>
</dbReference>
<dbReference type="SUPFAM" id="SSF52540">
    <property type="entry name" value="P-loop containing nucleoside triphosphate hydrolases"/>
    <property type="match status" value="1"/>
</dbReference>
<evidence type="ECO:0000256" key="6">
    <source>
        <dbReference type="ARBA" id="ARBA00022741"/>
    </source>
</evidence>
<keyword evidence="7 13" id="KW-0067">ATP-binding</keyword>
<protein>
    <submittedName>
        <fullName evidence="13">Macrolide export ATP-binding/permease protein MacB</fullName>
        <ecNumber evidence="13">3.6.3.-</ecNumber>
    </submittedName>
</protein>
<dbReference type="EC" id="3.6.3.-" evidence="13"/>
<evidence type="ECO:0000256" key="3">
    <source>
        <dbReference type="ARBA" id="ARBA00022475"/>
    </source>
</evidence>
<dbReference type="EMBL" id="PVXQ01000010">
    <property type="protein sequence ID" value="PRR83072.1"/>
    <property type="molecule type" value="Genomic_DNA"/>
</dbReference>
<dbReference type="InterPro" id="IPR017911">
    <property type="entry name" value="MacB-like_ATP-bd"/>
</dbReference>
<keyword evidence="4" id="KW-0997">Cell inner membrane</keyword>
<dbReference type="InterPro" id="IPR017871">
    <property type="entry name" value="ABC_transporter-like_CS"/>
</dbReference>
<gene>
    <name evidence="13" type="primary">macB_2</name>
    <name evidence="13" type="ORF">CLVI_13210</name>
</gene>
<feature type="transmembrane region" description="Helical" evidence="11">
    <location>
        <begin position="270"/>
        <end position="293"/>
    </location>
</feature>
<dbReference type="FunFam" id="3.40.50.300:FF:000032">
    <property type="entry name" value="Export ABC transporter ATP-binding protein"/>
    <property type="match status" value="1"/>
</dbReference>
<feature type="domain" description="ABC transporter" evidence="12">
    <location>
        <begin position="4"/>
        <end position="243"/>
    </location>
</feature>
<evidence type="ECO:0000256" key="4">
    <source>
        <dbReference type="ARBA" id="ARBA00022519"/>
    </source>
</evidence>
<evidence type="ECO:0000313" key="13">
    <source>
        <dbReference type="EMBL" id="PRR83072.1"/>
    </source>
</evidence>
<keyword evidence="5 11" id="KW-0812">Transmembrane</keyword>
<accession>A0A2T0BGX2</accession>
<dbReference type="InterPro" id="IPR025857">
    <property type="entry name" value="MacB_PCD"/>
</dbReference>
<feature type="transmembrane region" description="Helical" evidence="11">
    <location>
        <begin position="577"/>
        <end position="602"/>
    </location>
</feature>
<organism evidence="13 14">
    <name type="scientific">Clostridium vincentii</name>
    <dbReference type="NCBI Taxonomy" id="52704"/>
    <lineage>
        <taxon>Bacteria</taxon>
        <taxon>Bacillati</taxon>
        <taxon>Bacillota</taxon>
        <taxon>Clostridia</taxon>
        <taxon>Eubacteriales</taxon>
        <taxon>Clostridiaceae</taxon>
        <taxon>Clostridium</taxon>
    </lineage>
</organism>
<dbReference type="Pfam" id="PF02687">
    <property type="entry name" value="FtsX"/>
    <property type="match status" value="1"/>
</dbReference>
<dbReference type="OrthoDB" id="2079174at2"/>
<dbReference type="Pfam" id="PF12704">
    <property type="entry name" value="MacB_PCD"/>
    <property type="match status" value="1"/>
</dbReference>
<comment type="caution">
    <text evidence="13">The sequence shown here is derived from an EMBL/GenBank/DDBJ whole genome shotgun (WGS) entry which is preliminary data.</text>
</comment>
<dbReference type="InterPro" id="IPR003593">
    <property type="entry name" value="AAA+_ATPase"/>
</dbReference>
<comment type="similarity">
    <text evidence="10">Belongs to the ABC transporter superfamily. Macrolide exporter (TC 3.A.1.122) family.</text>
</comment>
<keyword evidence="8 11" id="KW-1133">Transmembrane helix</keyword>
<evidence type="ECO:0000256" key="8">
    <source>
        <dbReference type="ARBA" id="ARBA00022989"/>
    </source>
</evidence>
<dbReference type="PANTHER" id="PTHR42798:SF6">
    <property type="entry name" value="CELL DIVISION ATP-BINDING PROTEIN FTSE"/>
    <property type="match status" value="1"/>
</dbReference>
<dbReference type="GO" id="GO:0005524">
    <property type="term" value="F:ATP binding"/>
    <property type="evidence" value="ECO:0007669"/>
    <property type="project" value="UniProtKB-KW"/>
</dbReference>
<dbReference type="InterPro" id="IPR027417">
    <property type="entry name" value="P-loop_NTPase"/>
</dbReference>